<sequence>MNRFFLFLKRNIMFVLILILILSITMGMIIYQNVSAQPIADGTSDVRQPDQSADDQHDASSDEEGDPVQISGFSGSVINDDTLLLTWEVENSGEQDIVSSELYYISQDDQETWLADVSNHTSYQLSQSAYQFESGENRFRIVCTLENGERVQAETTVQIAGVDDVRFEMSFVDEGLQLQLTYCSPSGSDDEIPLASYYDVSDTGFTIHYVGNETETRGDMTYGTVTYLMNDAAVAPGEQSFTLSFQFPKLGKSYEYDVRYVKNEDGSRQEVSTDEQ</sequence>
<dbReference type="Proteomes" id="UP000823896">
    <property type="component" value="Unassembled WGS sequence"/>
</dbReference>
<gene>
    <name evidence="3" type="ORF">H9702_01340</name>
</gene>
<dbReference type="EMBL" id="DWWM01000006">
    <property type="protein sequence ID" value="HJC35759.1"/>
    <property type="molecule type" value="Genomic_DNA"/>
</dbReference>
<comment type="caution">
    <text evidence="3">The sequence shown here is derived from an EMBL/GenBank/DDBJ whole genome shotgun (WGS) entry which is preliminary data.</text>
</comment>
<keyword evidence="2" id="KW-0472">Membrane</keyword>
<name>A0A9D2SVD0_9FIRM</name>
<protein>
    <submittedName>
        <fullName evidence="3">Uncharacterized protein</fullName>
    </submittedName>
</protein>
<keyword evidence="2" id="KW-1133">Transmembrane helix</keyword>
<keyword evidence="2" id="KW-0812">Transmembrane</keyword>
<proteinExistence type="predicted"/>
<evidence type="ECO:0000313" key="4">
    <source>
        <dbReference type="Proteomes" id="UP000823896"/>
    </source>
</evidence>
<feature type="transmembrane region" description="Helical" evidence="2">
    <location>
        <begin position="12"/>
        <end position="31"/>
    </location>
</feature>
<evidence type="ECO:0000313" key="3">
    <source>
        <dbReference type="EMBL" id="HJC35759.1"/>
    </source>
</evidence>
<reference evidence="3" key="2">
    <citation type="submission" date="2021-04" db="EMBL/GenBank/DDBJ databases">
        <authorList>
            <person name="Gilroy R."/>
        </authorList>
    </citation>
    <scope>NUCLEOTIDE SEQUENCE</scope>
    <source>
        <strain evidence="3">CHK187-11901</strain>
    </source>
</reference>
<evidence type="ECO:0000256" key="1">
    <source>
        <dbReference type="SAM" id="MobiDB-lite"/>
    </source>
</evidence>
<dbReference type="AlphaFoldDB" id="A0A9D2SVD0"/>
<organism evidence="3 4">
    <name type="scientific">Candidatus Merdibacter merdavium</name>
    <dbReference type="NCBI Taxonomy" id="2838692"/>
    <lineage>
        <taxon>Bacteria</taxon>
        <taxon>Bacillati</taxon>
        <taxon>Bacillota</taxon>
        <taxon>Erysipelotrichia</taxon>
        <taxon>Erysipelotrichales</taxon>
        <taxon>Erysipelotrichaceae</taxon>
        <taxon>Merdibacter</taxon>
    </lineage>
</organism>
<reference evidence="3" key="1">
    <citation type="journal article" date="2021" name="PeerJ">
        <title>Extensive microbial diversity within the chicken gut microbiome revealed by metagenomics and culture.</title>
        <authorList>
            <person name="Gilroy R."/>
            <person name="Ravi A."/>
            <person name="Getino M."/>
            <person name="Pursley I."/>
            <person name="Horton D.L."/>
            <person name="Alikhan N.F."/>
            <person name="Baker D."/>
            <person name="Gharbi K."/>
            <person name="Hall N."/>
            <person name="Watson M."/>
            <person name="Adriaenssens E.M."/>
            <person name="Foster-Nyarko E."/>
            <person name="Jarju S."/>
            <person name="Secka A."/>
            <person name="Antonio M."/>
            <person name="Oren A."/>
            <person name="Chaudhuri R.R."/>
            <person name="La Ragione R."/>
            <person name="Hildebrand F."/>
            <person name="Pallen M.J."/>
        </authorList>
    </citation>
    <scope>NUCLEOTIDE SEQUENCE</scope>
    <source>
        <strain evidence="3">CHK187-11901</strain>
    </source>
</reference>
<evidence type="ECO:0000256" key="2">
    <source>
        <dbReference type="SAM" id="Phobius"/>
    </source>
</evidence>
<feature type="region of interest" description="Disordered" evidence="1">
    <location>
        <begin position="42"/>
        <end position="71"/>
    </location>
</feature>
<accession>A0A9D2SVD0</accession>